<dbReference type="RefSeq" id="WP_067488378.1">
    <property type="nucleotide sequence ID" value="NZ_SNXK01000004.1"/>
</dbReference>
<keyword evidence="2" id="KW-1185">Reference proteome</keyword>
<evidence type="ECO:0000313" key="2">
    <source>
        <dbReference type="Proteomes" id="UP000295087"/>
    </source>
</evidence>
<dbReference type="EMBL" id="SNXK01000004">
    <property type="protein sequence ID" value="TDP37674.1"/>
    <property type="molecule type" value="Genomic_DNA"/>
</dbReference>
<dbReference type="PANTHER" id="PTHR20883:SF51">
    <property type="entry name" value="PHYTANOYL-COA HYDROXYLASE"/>
    <property type="match status" value="1"/>
</dbReference>
<gene>
    <name evidence="1" type="ORF">DFR75_10424</name>
</gene>
<dbReference type="SUPFAM" id="SSF51197">
    <property type="entry name" value="Clavaminate synthase-like"/>
    <property type="match status" value="1"/>
</dbReference>
<sequence length="260" mass="28936">MRLTDQQIRSYESDGFLVLESVFNEYEVASLLDAMDTDDAEGPHRILDAEANELVALYGSHQRIDVFADLVRSPQLLHPARTLVGGDVYVYQFKINVKPAFGKDRVSWHQDYTAWKIADWLPSARLVNAALLLDEATEFNGPLIFVPGSHQTGSLRDKRDKASASELHLDPEDIALQPQNVAHLVDKFGMRSVQAPAGSVVLFSPEIVHGSAPNMSPTRRRLLIATYNSCSNLPRTAEPRASYLVGDDVRPLESPVWSQK</sequence>
<dbReference type="AlphaFoldDB" id="A0A4R6PHA3"/>
<dbReference type="Pfam" id="PF05721">
    <property type="entry name" value="PhyH"/>
    <property type="match status" value="1"/>
</dbReference>
<dbReference type="Gene3D" id="2.60.120.620">
    <property type="entry name" value="q2cbj1_9rhob like domain"/>
    <property type="match status" value="1"/>
</dbReference>
<name>A0A4R6PHA3_NOCIG</name>
<dbReference type="Proteomes" id="UP000295087">
    <property type="component" value="Unassembled WGS sequence"/>
</dbReference>
<dbReference type="PANTHER" id="PTHR20883">
    <property type="entry name" value="PHYTANOYL-COA DIOXYGENASE DOMAIN CONTAINING 1"/>
    <property type="match status" value="1"/>
</dbReference>
<organism evidence="1 2">
    <name type="scientific">Nocardia ignorata</name>
    <dbReference type="NCBI Taxonomy" id="145285"/>
    <lineage>
        <taxon>Bacteria</taxon>
        <taxon>Bacillati</taxon>
        <taxon>Actinomycetota</taxon>
        <taxon>Actinomycetes</taxon>
        <taxon>Mycobacteriales</taxon>
        <taxon>Nocardiaceae</taxon>
        <taxon>Nocardia</taxon>
    </lineage>
</organism>
<comment type="caution">
    <text evidence="1">The sequence shown here is derived from an EMBL/GenBank/DDBJ whole genome shotgun (WGS) entry which is preliminary data.</text>
</comment>
<dbReference type="GO" id="GO:0016706">
    <property type="term" value="F:2-oxoglutarate-dependent dioxygenase activity"/>
    <property type="evidence" value="ECO:0007669"/>
    <property type="project" value="UniProtKB-ARBA"/>
</dbReference>
<reference evidence="1 2" key="1">
    <citation type="submission" date="2019-03" db="EMBL/GenBank/DDBJ databases">
        <title>Genomic Encyclopedia of Type Strains, Phase IV (KMG-IV): sequencing the most valuable type-strain genomes for metagenomic binning, comparative biology and taxonomic classification.</title>
        <authorList>
            <person name="Goeker M."/>
        </authorList>
    </citation>
    <scope>NUCLEOTIDE SEQUENCE [LARGE SCALE GENOMIC DNA]</scope>
    <source>
        <strain evidence="1 2">DSM 44496</strain>
    </source>
</reference>
<dbReference type="InterPro" id="IPR008775">
    <property type="entry name" value="Phytyl_CoA_dOase-like"/>
</dbReference>
<proteinExistence type="predicted"/>
<evidence type="ECO:0000313" key="1">
    <source>
        <dbReference type="EMBL" id="TDP37674.1"/>
    </source>
</evidence>
<dbReference type="GO" id="GO:0005506">
    <property type="term" value="F:iron ion binding"/>
    <property type="evidence" value="ECO:0007669"/>
    <property type="project" value="UniProtKB-ARBA"/>
</dbReference>
<accession>A0A4R6PHA3</accession>
<protein>
    <submittedName>
        <fullName evidence="1">Ectoine hydroxylase</fullName>
    </submittedName>
</protein>